<dbReference type="Proteomes" id="UP000218542">
    <property type="component" value="Unassembled WGS sequence"/>
</dbReference>
<name>A0A286U0E6_9BACT</name>
<evidence type="ECO:0000313" key="2">
    <source>
        <dbReference type="Proteomes" id="UP000218542"/>
    </source>
</evidence>
<evidence type="ECO:0000313" key="1">
    <source>
        <dbReference type="EMBL" id="GAX61578.1"/>
    </source>
</evidence>
<gene>
    <name evidence="1" type="ORF">SCALIN_C25_0025</name>
</gene>
<keyword evidence="2" id="KW-1185">Reference proteome</keyword>
<sequence length="59" mass="6807">MMNFDIYCDESRLDLLSSENPASKFMVIGSLWLKTDSRVAYKGDIHDLRNKHLIGGEFK</sequence>
<organism evidence="1 2">
    <name type="scientific">Candidatus Scalindua japonica</name>
    <dbReference type="NCBI Taxonomy" id="1284222"/>
    <lineage>
        <taxon>Bacteria</taxon>
        <taxon>Pseudomonadati</taxon>
        <taxon>Planctomycetota</taxon>
        <taxon>Candidatus Brocadiia</taxon>
        <taxon>Candidatus Brocadiales</taxon>
        <taxon>Candidatus Scalinduaceae</taxon>
        <taxon>Candidatus Scalindua</taxon>
    </lineage>
</organism>
<comment type="caution">
    <text evidence="1">The sequence shown here is derived from an EMBL/GenBank/DDBJ whole genome shotgun (WGS) entry which is preliminary data.</text>
</comment>
<reference evidence="2" key="1">
    <citation type="journal article" date="2017" name="Environ. Microbiol. Rep.">
        <title>Genetic Diversity of Marine Anaerobic Ammonium-Oxidizing Bacteria as Revealed by Genomic and Proteomic Analyses of 'Candidatus Scalindua japonica'.</title>
        <authorList>
            <person name="Oshiki M."/>
            <person name="Mizuto K."/>
            <person name="Kimura Z."/>
            <person name="Kindaichi T."/>
            <person name="Satoh H."/>
            <person name="Okabe S."/>
        </authorList>
    </citation>
    <scope>NUCLEOTIDE SEQUENCE [LARGE SCALE GENOMIC DNA]</scope>
    <source>
        <strain evidence="2">husup-a2</strain>
    </source>
</reference>
<accession>A0A286U0E6</accession>
<proteinExistence type="predicted"/>
<dbReference type="AlphaFoldDB" id="A0A286U0E6"/>
<dbReference type="EMBL" id="BAOS01000025">
    <property type="protein sequence ID" value="GAX61578.1"/>
    <property type="molecule type" value="Genomic_DNA"/>
</dbReference>
<protein>
    <submittedName>
        <fullName evidence="1">Transcriptional regulator</fullName>
    </submittedName>
</protein>